<dbReference type="Gene3D" id="1.25.60.10">
    <property type="entry name" value="MgtE N-terminal domain-like"/>
    <property type="match status" value="1"/>
</dbReference>
<dbReference type="Proteomes" id="UP000287394">
    <property type="component" value="Chromosome"/>
</dbReference>
<evidence type="ECO:0000313" key="2">
    <source>
        <dbReference type="Proteomes" id="UP000287394"/>
    </source>
</evidence>
<dbReference type="InterPro" id="IPR038076">
    <property type="entry name" value="MgtE_N_sf"/>
</dbReference>
<organism evidence="1 2">
    <name type="scientific">Capsulimonas corticalis</name>
    <dbReference type="NCBI Taxonomy" id="2219043"/>
    <lineage>
        <taxon>Bacteria</taxon>
        <taxon>Bacillati</taxon>
        <taxon>Armatimonadota</taxon>
        <taxon>Armatimonadia</taxon>
        <taxon>Capsulimonadales</taxon>
        <taxon>Capsulimonadaceae</taxon>
        <taxon>Capsulimonas</taxon>
    </lineage>
</organism>
<reference evidence="1 2" key="1">
    <citation type="journal article" date="2019" name="Int. J. Syst. Evol. Microbiol.">
        <title>Capsulimonas corticalis gen. nov., sp. nov., an aerobic capsulated bacterium, of a novel bacterial order, Capsulimonadales ord. nov., of the class Armatimonadia of the phylum Armatimonadetes.</title>
        <authorList>
            <person name="Li J."/>
            <person name="Kudo C."/>
            <person name="Tonouchi A."/>
        </authorList>
    </citation>
    <scope>NUCLEOTIDE SEQUENCE [LARGE SCALE GENOMIC DNA]</scope>
    <source>
        <strain evidence="1 2">AX-7</strain>
    </source>
</reference>
<protein>
    <submittedName>
        <fullName evidence="1">Uncharacterized protein</fullName>
    </submittedName>
</protein>
<dbReference type="KEGG" id="ccot:CCAX7_17380"/>
<dbReference type="SUPFAM" id="SSF158791">
    <property type="entry name" value="MgtE N-terminal domain-like"/>
    <property type="match status" value="1"/>
</dbReference>
<evidence type="ECO:0000313" key="1">
    <source>
        <dbReference type="EMBL" id="BDI29687.1"/>
    </source>
</evidence>
<keyword evidence="2" id="KW-1185">Reference proteome</keyword>
<proteinExistence type="predicted"/>
<name>A0A402D3T2_9BACT</name>
<dbReference type="AlphaFoldDB" id="A0A402D3T2"/>
<dbReference type="EMBL" id="AP025739">
    <property type="protein sequence ID" value="BDI29687.1"/>
    <property type="molecule type" value="Genomic_DNA"/>
</dbReference>
<sequence>MSLYVHQTLYENLCAALRKPLSQGGHLALTATLCNQSAQSIADAAQELTDDEMLALFNWLDDTRAEAILPLLGEERAAYVLLHAPPGRLASRLTHLSHNGDTD</sequence>
<gene>
    <name evidence="1" type="ORF">CCAX7_17380</name>
</gene>
<dbReference type="RefSeq" id="WP_119324214.1">
    <property type="nucleotide sequence ID" value="NZ_AP025739.1"/>
</dbReference>
<accession>A0A402D3T2</accession>